<dbReference type="AlphaFoldDB" id="A0A0N4ZSR9"/>
<keyword evidence="2" id="KW-1185">Reference proteome</keyword>
<protein>
    <submittedName>
        <fullName evidence="3">Phospholipase A2 domain-containing protein</fullName>
    </submittedName>
</protein>
<evidence type="ECO:0000256" key="1">
    <source>
        <dbReference type="SAM" id="SignalP"/>
    </source>
</evidence>
<organism evidence="2 3">
    <name type="scientific">Parastrongyloides trichosuri</name>
    <name type="common">Possum-specific nematode worm</name>
    <dbReference type="NCBI Taxonomy" id="131310"/>
    <lineage>
        <taxon>Eukaryota</taxon>
        <taxon>Metazoa</taxon>
        <taxon>Ecdysozoa</taxon>
        <taxon>Nematoda</taxon>
        <taxon>Chromadorea</taxon>
        <taxon>Rhabditida</taxon>
        <taxon>Tylenchina</taxon>
        <taxon>Panagrolaimomorpha</taxon>
        <taxon>Strongyloidoidea</taxon>
        <taxon>Strongyloididae</taxon>
        <taxon>Parastrongyloides</taxon>
    </lineage>
</organism>
<accession>A0A0N4ZSR9</accession>
<feature type="chain" id="PRO_5005892174" evidence="1">
    <location>
        <begin position="20"/>
        <end position="289"/>
    </location>
</feature>
<dbReference type="WBParaSite" id="PTRK_0001155100.1">
    <property type="protein sequence ID" value="PTRK_0001155100.1"/>
    <property type="gene ID" value="PTRK_0001155100"/>
</dbReference>
<keyword evidence="1" id="KW-0732">Signal</keyword>
<dbReference type="Proteomes" id="UP000038045">
    <property type="component" value="Unplaced"/>
</dbReference>
<evidence type="ECO:0000313" key="2">
    <source>
        <dbReference type="Proteomes" id="UP000038045"/>
    </source>
</evidence>
<evidence type="ECO:0000313" key="3">
    <source>
        <dbReference type="WBParaSite" id="PTRK_0001155100.1"/>
    </source>
</evidence>
<proteinExistence type="predicted"/>
<feature type="signal peptide" evidence="1">
    <location>
        <begin position="1"/>
        <end position="19"/>
    </location>
</feature>
<name>A0A0N4ZSR9_PARTI</name>
<sequence>MITYKIFFLFLIFVVQSYANEIQSVSTNLGHLPNTPCIVYMQSIGDFLSFEDPEYKIHGACKYCILYKTNRVLQQKDSKTQIKEQFLPIKGKFSSVAFGCVGEGYDESLILTQSQEHPWEQCYFKEDDKDNVGFKCTDKACCCRGFDCHDKLKNAARLGVIDFQDQKCLVERQLLQHKDTALQTEYNFYNYVSYHCSACGLILKKDYYETICIRERDIVTSCGQFKNFIGDKIACNTAGTNCCCKDKSMRCNESFKKYATIGKSSLGKPQISKPYTSSTCIIHANIKLT</sequence>
<reference evidence="3" key="1">
    <citation type="submission" date="2017-02" db="UniProtKB">
        <authorList>
            <consortium name="WormBaseParasite"/>
        </authorList>
    </citation>
    <scope>IDENTIFICATION</scope>
</reference>